<feature type="compositionally biased region" description="Polar residues" evidence="1">
    <location>
        <begin position="505"/>
        <end position="521"/>
    </location>
</feature>
<dbReference type="SUPFAM" id="SSF52047">
    <property type="entry name" value="RNI-like"/>
    <property type="match status" value="1"/>
</dbReference>
<feature type="compositionally biased region" description="Polar residues" evidence="1">
    <location>
        <begin position="262"/>
        <end position="272"/>
    </location>
</feature>
<feature type="compositionally biased region" description="Polar residues" evidence="1">
    <location>
        <begin position="219"/>
        <end position="228"/>
    </location>
</feature>
<dbReference type="OrthoDB" id="8436363at2759"/>
<keyword evidence="3" id="KW-1185">Reference proteome</keyword>
<feature type="region of interest" description="Disordered" evidence="1">
    <location>
        <begin position="1297"/>
        <end position="1319"/>
    </location>
</feature>
<feature type="region of interest" description="Disordered" evidence="1">
    <location>
        <begin position="257"/>
        <end position="328"/>
    </location>
</feature>
<dbReference type="EMBL" id="LN736363">
    <property type="protein sequence ID" value="CEP62060.1"/>
    <property type="molecule type" value="Genomic_DNA"/>
</dbReference>
<feature type="region of interest" description="Disordered" evidence="1">
    <location>
        <begin position="46"/>
        <end position="105"/>
    </location>
</feature>
<feature type="region of interest" description="Disordered" evidence="1">
    <location>
        <begin position="476"/>
        <end position="535"/>
    </location>
</feature>
<evidence type="ECO:0000313" key="2">
    <source>
        <dbReference type="EMBL" id="CEP62060.1"/>
    </source>
</evidence>
<feature type="compositionally biased region" description="Acidic residues" evidence="1">
    <location>
        <begin position="376"/>
        <end position="385"/>
    </location>
</feature>
<dbReference type="RefSeq" id="XP_022628290.1">
    <property type="nucleotide sequence ID" value="XM_022772869.1"/>
</dbReference>
<organism evidence="2 3">
    <name type="scientific">Lachancea lanzarotensis</name>
    <dbReference type="NCBI Taxonomy" id="1245769"/>
    <lineage>
        <taxon>Eukaryota</taxon>
        <taxon>Fungi</taxon>
        <taxon>Dikarya</taxon>
        <taxon>Ascomycota</taxon>
        <taxon>Saccharomycotina</taxon>
        <taxon>Saccharomycetes</taxon>
        <taxon>Saccharomycetales</taxon>
        <taxon>Saccharomycetaceae</taxon>
        <taxon>Lachancea</taxon>
    </lineage>
</organism>
<dbReference type="InterPro" id="IPR027038">
    <property type="entry name" value="RanGap"/>
</dbReference>
<evidence type="ECO:0000313" key="3">
    <source>
        <dbReference type="Proteomes" id="UP000054304"/>
    </source>
</evidence>
<dbReference type="GO" id="GO:0005829">
    <property type="term" value="C:cytosol"/>
    <property type="evidence" value="ECO:0007669"/>
    <property type="project" value="TreeGrafter"/>
</dbReference>
<dbReference type="PANTHER" id="PTHR24113:SF15">
    <property type="entry name" value="NACHT DOMAIN-CONTAINING PROTEIN"/>
    <property type="match status" value="1"/>
</dbReference>
<feature type="region of interest" description="Disordered" evidence="1">
    <location>
        <begin position="123"/>
        <end position="232"/>
    </location>
</feature>
<reference evidence="2 3" key="1">
    <citation type="submission" date="2014-12" db="EMBL/GenBank/DDBJ databases">
        <authorList>
            <person name="Neuveglise Cecile"/>
        </authorList>
    </citation>
    <scope>NUCLEOTIDE SEQUENCE [LARGE SCALE GENOMIC DNA]</scope>
    <source>
        <strain evidence="2 3">CBS 12615</strain>
    </source>
</reference>
<dbReference type="GeneID" id="34685508"/>
<feature type="region of interest" description="Disordered" evidence="1">
    <location>
        <begin position="1"/>
        <end position="26"/>
    </location>
</feature>
<sequence>MKNSSLASSSQDAIGSRGKAVEKGPLDSINVDWLTRTDCSSSIANQSLSAAAESQKTEHKPDTDSNASKITSKDASVDSAASLPVTSRATSPEIQNGSNAMGRNLAARGFEKPHFRDQNYLDGIECSKHHTVRRSNSISMNSMGHIENDEPKSQKPNFLRSLFGRKKKEETKKPPARRSSISAKSEYRNSSKNSNYDSPPQSREREHSPVVKKDYEFSNDGTPASTQPEMAVISRSKTVPIHPVEGDPKLDEFLQRYRSTLKGGTSPSSRPISASKPVRPDTGKSKATFSIDEDVETSQENKWSQIRDAKGRPIPPHPAKSNLAPALRRQYRFVRKDALRRARTNTSSSTNKFGAFLKRVTSHTEDHSTKGSSTDSDTETSDEESSGNLQNDRGPTIPGLEDLKPLKKVAFATNTYFNDPPQQICSKNPRKGEVEVNPDGSVIIHRLTPEEKREILQKTTSGIVVGGSGHLKLLSDPTVNENDIKRREEKKPDVVISNEDGAEATNKNQSDGTSKSVGSNGESVSNEDDVSVSKSAAKVKIDKPMFSRRSGCSLSSIVSTSDDDDDGDNVYPPRDIKIPHDVTYTRCCHLREILPIPATLKQLKKGSTDPIPLLQLRNPKPSMIEVLSFSDFLSIAPVLCLSLDGVSLSVEMLTIILCSLTHKKEFEKLSLRNTPLDHEGWRFLCFFVSKCKSLGALDLSMVPGMSINVQKPSKSAQKSRVPRMECSMESREDSNWDLLTAALATNGGLEEMILSGAKMPLKQFENFIELGCRRTTRLGLAYNSLTTEKCTLLADWLVRSQGTGIDMAYNDLRGKLGRFSATLIEKMQSNNNVFKYISLNSANLEVPEGAESSNNELLRLISSLCYCDNLKLLDISNNPQIFPHITRHLAHYLPVFVNLMRLQMDYNDIPSMSLVALAEVFPMCQKLNYVSARGTKLDRASGCALAAAMCKSSSLLTLDLDLDGLPDKIRDRISLYGIRNMELAINKVEECNFKSKGSNALDGSQGDVSDNLTFLQKELAELLTEKPMSKEDLGVVAQSFVLRLTKARSFIDKVTEDLFKLRVEGNLSTSGKETLIRFCFIDATFERGLRLLAQRYNNKIDIPSHSGGYFGTINEQLPRVESGATLSSTYFAGSGHSALLPFQHPPIESAGSGPAEDAVEIKDDVDISGDSHARDQLKEEGTVLRKSHGIIEHAANSAANSDGEIDKKFLKTSDLNDVADLDGEKIKEFILTQDISTVAGLLQKLRKRGVDLSDIFKKRPDQKLATDARNTVTGELDPISRESSTVVGVQANLQEEKERQANDLSDSDSEPDVVGGGEAIDRVYDEVLDNIERGRIPNKNLLTQHDRSSNLQK</sequence>
<dbReference type="Gene3D" id="3.80.10.10">
    <property type="entry name" value="Ribonuclease Inhibitor"/>
    <property type="match status" value="1"/>
</dbReference>
<feature type="compositionally biased region" description="Polar residues" evidence="1">
    <location>
        <begin position="1"/>
        <end position="13"/>
    </location>
</feature>
<dbReference type="HOGENOM" id="CLU_004492_1_0_1"/>
<name>A0A0C7MQC5_9SACH</name>
<dbReference type="GO" id="GO:0006913">
    <property type="term" value="P:nucleocytoplasmic transport"/>
    <property type="evidence" value="ECO:0007669"/>
    <property type="project" value="TreeGrafter"/>
</dbReference>
<dbReference type="GO" id="GO:0007026">
    <property type="term" value="P:negative regulation of microtubule depolymerization"/>
    <property type="evidence" value="ECO:0007669"/>
    <property type="project" value="EnsemblFungi"/>
</dbReference>
<dbReference type="GO" id="GO:0048471">
    <property type="term" value="C:perinuclear region of cytoplasm"/>
    <property type="evidence" value="ECO:0007669"/>
    <property type="project" value="TreeGrafter"/>
</dbReference>
<dbReference type="GO" id="GO:0031505">
    <property type="term" value="P:fungal-type cell wall organization"/>
    <property type="evidence" value="ECO:0007669"/>
    <property type="project" value="EnsemblFungi"/>
</dbReference>
<dbReference type="GO" id="GO:0005096">
    <property type="term" value="F:GTPase activator activity"/>
    <property type="evidence" value="ECO:0007669"/>
    <property type="project" value="InterPro"/>
</dbReference>
<feature type="compositionally biased region" description="Polar residues" evidence="1">
    <location>
        <begin position="84"/>
        <end position="101"/>
    </location>
</feature>
<protein>
    <submittedName>
        <fullName evidence="2">LALA0S04e06854g1_1</fullName>
    </submittedName>
</protein>
<dbReference type="Proteomes" id="UP000054304">
    <property type="component" value="Unassembled WGS sequence"/>
</dbReference>
<dbReference type="GO" id="GO:0005874">
    <property type="term" value="C:microtubule"/>
    <property type="evidence" value="ECO:0007669"/>
    <property type="project" value="EnsemblFungi"/>
</dbReference>
<evidence type="ECO:0000256" key="1">
    <source>
        <dbReference type="SAM" id="MobiDB-lite"/>
    </source>
</evidence>
<feature type="compositionally biased region" description="Basic and acidic residues" evidence="1">
    <location>
        <begin position="202"/>
        <end position="216"/>
    </location>
</feature>
<proteinExistence type="predicted"/>
<dbReference type="PANTHER" id="PTHR24113">
    <property type="entry name" value="RAN GTPASE-ACTIVATING PROTEIN 1"/>
    <property type="match status" value="1"/>
</dbReference>
<dbReference type="GO" id="GO:0005200">
    <property type="term" value="F:structural constituent of cytoskeleton"/>
    <property type="evidence" value="ECO:0007669"/>
    <property type="project" value="EnsemblFungi"/>
</dbReference>
<feature type="region of interest" description="Disordered" evidence="1">
    <location>
        <begin position="359"/>
        <end position="404"/>
    </location>
</feature>
<feature type="compositionally biased region" description="Basic and acidic residues" evidence="1">
    <location>
        <begin position="482"/>
        <end position="493"/>
    </location>
</feature>
<feature type="compositionally biased region" description="Polar residues" evidence="1">
    <location>
        <begin position="179"/>
        <end position="201"/>
    </location>
</feature>
<gene>
    <name evidence="2" type="ORF">LALA0_S04e06854g</name>
</gene>
<dbReference type="InterPro" id="IPR032675">
    <property type="entry name" value="LRR_dom_sf"/>
</dbReference>
<dbReference type="GO" id="GO:0031267">
    <property type="term" value="F:small GTPase binding"/>
    <property type="evidence" value="ECO:0007669"/>
    <property type="project" value="TreeGrafter"/>
</dbReference>
<dbReference type="GO" id="GO:0005634">
    <property type="term" value="C:nucleus"/>
    <property type="evidence" value="ECO:0007669"/>
    <property type="project" value="TreeGrafter"/>
</dbReference>
<accession>A0A0C7MQC5</accession>